<sequence length="91" mass="9915">MPGPNPMTTTALNNPNGNLLNTSTSRRDGLSVHVHLNHNHQMAALPDQSSDLFTDRSPNIIQSSHKNYEEVALIGSGAYGTVYKARDLNND</sequence>
<keyword evidence="3" id="KW-1185">Reference proteome</keyword>
<protein>
    <recommendedName>
        <fullName evidence="4">Protein kinase domain-containing protein</fullName>
    </recommendedName>
</protein>
<feature type="region of interest" description="Disordered" evidence="1">
    <location>
        <begin position="1"/>
        <end position="25"/>
    </location>
</feature>
<dbReference type="SUPFAM" id="SSF56112">
    <property type="entry name" value="Protein kinase-like (PK-like)"/>
    <property type="match status" value="1"/>
</dbReference>
<dbReference type="Gene3D" id="3.30.200.20">
    <property type="entry name" value="Phosphorylase Kinase, domain 1"/>
    <property type="match status" value="1"/>
</dbReference>
<evidence type="ECO:0008006" key="4">
    <source>
        <dbReference type="Google" id="ProtNLM"/>
    </source>
</evidence>
<dbReference type="InterPro" id="IPR011009">
    <property type="entry name" value="Kinase-like_dom_sf"/>
</dbReference>
<proteinExistence type="predicted"/>
<gene>
    <name evidence="2" type="ORF">ONB1V03_LOCUS7621</name>
</gene>
<name>A0A7R9LYB2_9ACAR</name>
<dbReference type="EMBL" id="CAJPVJ010003945">
    <property type="protein sequence ID" value="CAG2168128.1"/>
    <property type="molecule type" value="Genomic_DNA"/>
</dbReference>
<feature type="compositionally biased region" description="Polar residues" evidence="1">
    <location>
        <begin position="1"/>
        <end position="24"/>
    </location>
</feature>
<reference evidence="2" key="1">
    <citation type="submission" date="2020-11" db="EMBL/GenBank/DDBJ databases">
        <authorList>
            <person name="Tran Van P."/>
        </authorList>
    </citation>
    <scope>NUCLEOTIDE SEQUENCE</scope>
</reference>
<dbReference type="EMBL" id="OC918770">
    <property type="protein sequence ID" value="CAD7650073.1"/>
    <property type="molecule type" value="Genomic_DNA"/>
</dbReference>
<feature type="non-terminal residue" evidence="2">
    <location>
        <position position="91"/>
    </location>
</feature>
<organism evidence="2">
    <name type="scientific">Oppiella nova</name>
    <dbReference type="NCBI Taxonomy" id="334625"/>
    <lineage>
        <taxon>Eukaryota</taxon>
        <taxon>Metazoa</taxon>
        <taxon>Ecdysozoa</taxon>
        <taxon>Arthropoda</taxon>
        <taxon>Chelicerata</taxon>
        <taxon>Arachnida</taxon>
        <taxon>Acari</taxon>
        <taxon>Acariformes</taxon>
        <taxon>Sarcoptiformes</taxon>
        <taxon>Oribatida</taxon>
        <taxon>Brachypylina</taxon>
        <taxon>Oppioidea</taxon>
        <taxon>Oppiidae</taxon>
        <taxon>Oppiella</taxon>
    </lineage>
</organism>
<evidence type="ECO:0000313" key="3">
    <source>
        <dbReference type="Proteomes" id="UP000728032"/>
    </source>
</evidence>
<evidence type="ECO:0000256" key="1">
    <source>
        <dbReference type="SAM" id="MobiDB-lite"/>
    </source>
</evidence>
<dbReference type="AlphaFoldDB" id="A0A7R9LYB2"/>
<dbReference type="Proteomes" id="UP000728032">
    <property type="component" value="Unassembled WGS sequence"/>
</dbReference>
<accession>A0A7R9LYB2</accession>
<evidence type="ECO:0000313" key="2">
    <source>
        <dbReference type="EMBL" id="CAD7650073.1"/>
    </source>
</evidence>